<dbReference type="InterPro" id="IPR050908">
    <property type="entry name" value="SmbC-like"/>
</dbReference>
<dbReference type="Pfam" id="PF06445">
    <property type="entry name" value="GyrI-like"/>
    <property type="match status" value="1"/>
</dbReference>
<dbReference type="GO" id="GO:0043565">
    <property type="term" value="F:sequence-specific DNA binding"/>
    <property type="evidence" value="ECO:0007669"/>
    <property type="project" value="InterPro"/>
</dbReference>
<dbReference type="PROSITE" id="PS01124">
    <property type="entry name" value="HTH_ARAC_FAMILY_2"/>
    <property type="match status" value="1"/>
</dbReference>
<dbReference type="Proteomes" id="UP000317199">
    <property type="component" value="Chromosome"/>
</dbReference>
<feature type="compositionally biased region" description="Pro residues" evidence="4">
    <location>
        <begin position="118"/>
        <end position="127"/>
    </location>
</feature>
<sequence length="290" mass="32341">MKRPATRRSYAARIEKVVEHLASHLDQPLTLEHLAGIGHFSPFHFHRIYRGLMGETVAGTLRRMRLHRAAAELVHGRRTLESIARRCGYGSSAAFNRAFAHSYGMPPGEFRRRRGGPVEPPPCPAPSDPEDSRMYDAKDVKIETLPPRDVAALRHQGDYLEIGTAFEKLFAWAAGRGLDPARQRSFGIYYDDPESKPAADLVSDACIEIQPGMELDGGPRHITIAGGRHAVFIHTGPYAELERAYRWLFGEWLPASGEEAADAPVVEEYLNDPRSLPPTEWQTAICVPLK</sequence>
<keyword evidence="1" id="KW-0805">Transcription regulation</keyword>
<dbReference type="SUPFAM" id="SSF55136">
    <property type="entry name" value="Probable bacterial effector-binding domain"/>
    <property type="match status" value="1"/>
</dbReference>
<dbReference type="GO" id="GO:0003700">
    <property type="term" value="F:DNA-binding transcription factor activity"/>
    <property type="evidence" value="ECO:0007669"/>
    <property type="project" value="InterPro"/>
</dbReference>
<dbReference type="PANTHER" id="PTHR40055:SF1">
    <property type="entry name" value="TRANSCRIPTIONAL REGULATOR YGIV-RELATED"/>
    <property type="match status" value="1"/>
</dbReference>
<evidence type="ECO:0000256" key="1">
    <source>
        <dbReference type="ARBA" id="ARBA00023015"/>
    </source>
</evidence>
<dbReference type="Gene3D" id="3.20.80.10">
    <property type="entry name" value="Regulatory factor, effector binding domain"/>
    <property type="match status" value="1"/>
</dbReference>
<dbReference type="InterPro" id="IPR011256">
    <property type="entry name" value="Reg_factor_effector_dom_sf"/>
</dbReference>
<keyword evidence="7" id="KW-1185">Reference proteome</keyword>
<reference evidence="6 7" key="1">
    <citation type="submission" date="2019-06" db="EMBL/GenBank/DDBJ databases">
        <title>Lysobacter alkalisoli sp. nov. isolated from saline-alkali soil.</title>
        <authorList>
            <person name="Sun J.-Q."/>
            <person name="Xu L."/>
        </authorList>
    </citation>
    <scope>NUCLEOTIDE SEQUENCE [LARGE SCALE GENOMIC DNA]</scope>
    <source>
        <strain evidence="6 7">SJ-36</strain>
    </source>
</reference>
<dbReference type="InterPro" id="IPR029442">
    <property type="entry name" value="GyrI-like"/>
</dbReference>
<dbReference type="OrthoDB" id="282744at2"/>
<dbReference type="KEGG" id="lyj:FKV23_11185"/>
<feature type="region of interest" description="Disordered" evidence="4">
    <location>
        <begin position="110"/>
        <end position="133"/>
    </location>
</feature>
<dbReference type="InterPro" id="IPR020449">
    <property type="entry name" value="Tscrpt_reg_AraC-type_HTH"/>
</dbReference>
<dbReference type="SUPFAM" id="SSF46689">
    <property type="entry name" value="Homeodomain-like"/>
    <property type="match status" value="2"/>
</dbReference>
<gene>
    <name evidence="6" type="ORF">FKV23_11185</name>
</gene>
<protein>
    <submittedName>
        <fullName evidence="6">AraC family transcriptional regulator</fullName>
    </submittedName>
</protein>
<evidence type="ECO:0000313" key="6">
    <source>
        <dbReference type="EMBL" id="QDH70578.1"/>
    </source>
</evidence>
<dbReference type="RefSeq" id="WP_141623912.1">
    <property type="nucleotide sequence ID" value="NZ_CP041242.1"/>
</dbReference>
<dbReference type="AlphaFoldDB" id="A0A514BT52"/>
<keyword evidence="2" id="KW-0238">DNA-binding</keyword>
<evidence type="ECO:0000259" key="5">
    <source>
        <dbReference type="PROSITE" id="PS01124"/>
    </source>
</evidence>
<dbReference type="InterPro" id="IPR009057">
    <property type="entry name" value="Homeodomain-like_sf"/>
</dbReference>
<dbReference type="PROSITE" id="PS00041">
    <property type="entry name" value="HTH_ARAC_FAMILY_1"/>
    <property type="match status" value="1"/>
</dbReference>
<dbReference type="Pfam" id="PF12833">
    <property type="entry name" value="HTH_18"/>
    <property type="match status" value="1"/>
</dbReference>
<dbReference type="InterPro" id="IPR018060">
    <property type="entry name" value="HTH_AraC"/>
</dbReference>
<evidence type="ECO:0000256" key="3">
    <source>
        <dbReference type="ARBA" id="ARBA00023163"/>
    </source>
</evidence>
<dbReference type="InterPro" id="IPR018062">
    <property type="entry name" value="HTH_AraC-typ_CS"/>
</dbReference>
<dbReference type="Gene3D" id="1.10.10.60">
    <property type="entry name" value="Homeodomain-like"/>
    <property type="match status" value="2"/>
</dbReference>
<keyword evidence="3" id="KW-0804">Transcription</keyword>
<proteinExistence type="predicted"/>
<dbReference type="PRINTS" id="PR00032">
    <property type="entry name" value="HTHARAC"/>
</dbReference>
<dbReference type="EMBL" id="CP041242">
    <property type="protein sequence ID" value="QDH70578.1"/>
    <property type="molecule type" value="Genomic_DNA"/>
</dbReference>
<evidence type="ECO:0000256" key="4">
    <source>
        <dbReference type="SAM" id="MobiDB-lite"/>
    </source>
</evidence>
<name>A0A514BT52_9GAMM</name>
<dbReference type="SMART" id="SM00871">
    <property type="entry name" value="AraC_E_bind"/>
    <property type="match status" value="1"/>
</dbReference>
<dbReference type="SMART" id="SM00342">
    <property type="entry name" value="HTH_ARAC"/>
    <property type="match status" value="1"/>
</dbReference>
<evidence type="ECO:0000256" key="2">
    <source>
        <dbReference type="ARBA" id="ARBA00023125"/>
    </source>
</evidence>
<organism evidence="6 7">
    <name type="scientific">Marilutibacter alkalisoli</name>
    <dbReference type="NCBI Taxonomy" id="2591633"/>
    <lineage>
        <taxon>Bacteria</taxon>
        <taxon>Pseudomonadati</taxon>
        <taxon>Pseudomonadota</taxon>
        <taxon>Gammaproteobacteria</taxon>
        <taxon>Lysobacterales</taxon>
        <taxon>Lysobacteraceae</taxon>
        <taxon>Marilutibacter</taxon>
    </lineage>
</organism>
<dbReference type="PANTHER" id="PTHR40055">
    <property type="entry name" value="TRANSCRIPTIONAL REGULATOR YGIV-RELATED"/>
    <property type="match status" value="1"/>
</dbReference>
<evidence type="ECO:0000313" key="7">
    <source>
        <dbReference type="Proteomes" id="UP000317199"/>
    </source>
</evidence>
<dbReference type="InterPro" id="IPR010499">
    <property type="entry name" value="AraC_E-bd"/>
</dbReference>
<accession>A0A514BT52</accession>
<feature type="domain" description="HTH araC/xylS-type" evidence="5">
    <location>
        <begin position="15"/>
        <end position="113"/>
    </location>
</feature>